<feature type="binding site" evidence="2">
    <location>
        <position position="567"/>
    </location>
    <ligand>
        <name>ATP</name>
        <dbReference type="ChEBI" id="CHEBI:30616"/>
    </ligand>
</feature>
<dbReference type="InterPro" id="IPR000719">
    <property type="entry name" value="Prot_kinase_dom"/>
</dbReference>
<feature type="domain" description="Protein kinase" evidence="4">
    <location>
        <begin position="529"/>
        <end position="676"/>
    </location>
</feature>
<name>A0A9W9CRW0_9PLEO</name>
<feature type="compositionally biased region" description="Polar residues" evidence="3">
    <location>
        <begin position="150"/>
        <end position="159"/>
    </location>
</feature>
<feature type="compositionally biased region" description="Acidic residues" evidence="3">
    <location>
        <begin position="428"/>
        <end position="449"/>
    </location>
</feature>
<sequence length="676" mass="75943">MSAKIGGEISWFNMAIERQPSGFNEAATNPNTNSYVSRGYVNRKSKVSPDLIQPCYGTRPSLYEPPQTELSIWDKSSFALQNISDNRGLRIMAQWKVKVLSLWFAKHRRAASDMELFCFFGLLRVSEDEIKRHLHRLLDQYQHSHHTPKTRASNSVTDQSFKDAPQARCGPDDVLTSESLNLYASFDVSADETTHSAPFAMDHTSEKMPWAFSQNVYGSNSAIDHEEARPEFHVRQSQLCNSQDLQLASSVATVPNNGCNDSDAFDLDSQTTVQHLFMPQLGSSHELWVPGFAGGQQELVPGVSENLRSFIQGMIRLRIEKGCGPIRGHEVQTGMYPCTLGCGRRFKTSSDLFRHEETVYPQRFWFCFSCGDPNNPSERHLFTREDKMRQHSKVCHQNENIKGDNMSNTAKQAPAKRRSEFKVRSQNDDDDSDDDDEENDDEENDDDDEGNKNEAGMKESSPGHSFHGHENNRPPDRDNGHAPDADGFLGEFHWDSPGFWEFPSNRNFHFFGIGAKSESPSVTPGRLVVPFPENVGKGGYSAVSQITFHAHSHTGTKYAVKRVSAAKHRVWVEQVIKALPDSIKNHPKICTILHGFNYSHSAALQKKHLLIILATGVDLFGIMSEREQIDAPVFSEATIDLHVHQDVPNLVFVDFSKLYATLSSTAEKTRNADVAP</sequence>
<feature type="compositionally biased region" description="Basic and acidic residues" evidence="3">
    <location>
        <begin position="467"/>
        <end position="484"/>
    </location>
</feature>
<evidence type="ECO:0000259" key="4">
    <source>
        <dbReference type="PROSITE" id="PS50011"/>
    </source>
</evidence>
<organism evidence="6 7">
    <name type="scientific">Neocucurbitaria cava</name>
    <dbReference type="NCBI Taxonomy" id="798079"/>
    <lineage>
        <taxon>Eukaryota</taxon>
        <taxon>Fungi</taxon>
        <taxon>Dikarya</taxon>
        <taxon>Ascomycota</taxon>
        <taxon>Pezizomycotina</taxon>
        <taxon>Dothideomycetes</taxon>
        <taxon>Pleosporomycetidae</taxon>
        <taxon>Pleosporales</taxon>
        <taxon>Pleosporineae</taxon>
        <taxon>Cucurbitariaceae</taxon>
        <taxon>Neocucurbitaria</taxon>
    </lineage>
</organism>
<reference evidence="6" key="1">
    <citation type="submission" date="2022-10" db="EMBL/GenBank/DDBJ databases">
        <title>Tapping the CABI collections for fungal endophytes: first genome assemblies for Collariella, Neodidymelliopsis, Ascochyta clinopodiicola, Didymella pomorum, Didymosphaeria variabile, Neocosmospora piperis and Neocucurbitaria cava.</title>
        <authorList>
            <person name="Hill R."/>
        </authorList>
    </citation>
    <scope>NUCLEOTIDE SEQUENCE</scope>
    <source>
        <strain evidence="6">IMI 356814</strain>
    </source>
</reference>
<dbReference type="OrthoDB" id="9992527at2759"/>
<dbReference type="AlphaFoldDB" id="A0A9W9CRW0"/>
<evidence type="ECO:0000256" key="2">
    <source>
        <dbReference type="PROSITE-ProRule" id="PRU10141"/>
    </source>
</evidence>
<evidence type="ECO:0008006" key="8">
    <source>
        <dbReference type="Google" id="ProtNLM"/>
    </source>
</evidence>
<evidence type="ECO:0000259" key="5">
    <source>
        <dbReference type="PROSITE" id="PS50157"/>
    </source>
</evidence>
<comment type="caution">
    <text evidence="6">The sequence shown here is derived from an EMBL/GenBank/DDBJ whole genome shotgun (WGS) entry which is preliminary data.</text>
</comment>
<dbReference type="PROSITE" id="PS50011">
    <property type="entry name" value="PROTEIN_KINASE_DOM"/>
    <property type="match status" value="1"/>
</dbReference>
<gene>
    <name evidence="6" type="ORF">N0V83_000307</name>
</gene>
<keyword evidence="2" id="KW-0067">ATP-binding</keyword>
<proteinExistence type="predicted"/>
<dbReference type="GO" id="GO:0004672">
    <property type="term" value="F:protein kinase activity"/>
    <property type="evidence" value="ECO:0007669"/>
    <property type="project" value="InterPro"/>
</dbReference>
<evidence type="ECO:0000313" key="7">
    <source>
        <dbReference type="Proteomes" id="UP001140560"/>
    </source>
</evidence>
<evidence type="ECO:0000256" key="1">
    <source>
        <dbReference type="PROSITE-ProRule" id="PRU00042"/>
    </source>
</evidence>
<dbReference type="InterPro" id="IPR017441">
    <property type="entry name" value="Protein_kinase_ATP_BS"/>
</dbReference>
<dbReference type="InterPro" id="IPR013087">
    <property type="entry name" value="Znf_C2H2_type"/>
</dbReference>
<keyword evidence="7" id="KW-1185">Reference proteome</keyword>
<keyword evidence="2" id="KW-0547">Nucleotide-binding</keyword>
<keyword evidence="1" id="KW-0862">Zinc</keyword>
<feature type="compositionally biased region" description="Basic and acidic residues" evidence="3">
    <location>
        <begin position="417"/>
        <end position="427"/>
    </location>
</feature>
<dbReference type="Gene3D" id="3.30.160.60">
    <property type="entry name" value="Classic Zinc Finger"/>
    <property type="match status" value="1"/>
</dbReference>
<dbReference type="GO" id="GO:0008270">
    <property type="term" value="F:zinc ion binding"/>
    <property type="evidence" value="ECO:0007669"/>
    <property type="project" value="UniProtKB-KW"/>
</dbReference>
<evidence type="ECO:0000256" key="3">
    <source>
        <dbReference type="SAM" id="MobiDB-lite"/>
    </source>
</evidence>
<protein>
    <recommendedName>
        <fullName evidence="8">C2H2-type domain-containing protein</fullName>
    </recommendedName>
</protein>
<feature type="region of interest" description="Disordered" evidence="3">
    <location>
        <begin position="143"/>
        <end position="169"/>
    </location>
</feature>
<feature type="region of interest" description="Disordered" evidence="3">
    <location>
        <begin position="388"/>
        <end position="488"/>
    </location>
</feature>
<feature type="compositionally biased region" description="Polar residues" evidence="3">
    <location>
        <begin position="395"/>
        <end position="411"/>
    </location>
</feature>
<evidence type="ECO:0000313" key="6">
    <source>
        <dbReference type="EMBL" id="KAJ4377482.1"/>
    </source>
</evidence>
<dbReference type="GO" id="GO:0005524">
    <property type="term" value="F:ATP binding"/>
    <property type="evidence" value="ECO:0007669"/>
    <property type="project" value="UniProtKB-UniRule"/>
</dbReference>
<keyword evidence="1" id="KW-0863">Zinc-finger</keyword>
<dbReference type="EMBL" id="JAPEUY010000001">
    <property type="protein sequence ID" value="KAJ4377482.1"/>
    <property type="molecule type" value="Genomic_DNA"/>
</dbReference>
<accession>A0A9W9CRW0</accession>
<dbReference type="Proteomes" id="UP001140560">
    <property type="component" value="Unassembled WGS sequence"/>
</dbReference>
<keyword evidence="1" id="KW-0479">Metal-binding</keyword>
<feature type="domain" description="C2H2-type" evidence="5">
    <location>
        <begin position="336"/>
        <end position="360"/>
    </location>
</feature>
<dbReference type="PROSITE" id="PS00107">
    <property type="entry name" value="PROTEIN_KINASE_ATP"/>
    <property type="match status" value="1"/>
</dbReference>
<dbReference type="PROSITE" id="PS50157">
    <property type="entry name" value="ZINC_FINGER_C2H2_2"/>
    <property type="match status" value="1"/>
</dbReference>